<evidence type="ECO:0000259" key="1">
    <source>
        <dbReference type="Pfam" id="PF12728"/>
    </source>
</evidence>
<geneLocation type="plasmid" evidence="2">
    <name>pHS87b</name>
</geneLocation>
<evidence type="ECO:0000313" key="2">
    <source>
        <dbReference type="EMBL" id="AKP49120.1"/>
    </source>
</evidence>
<dbReference type="InterPro" id="IPR041657">
    <property type="entry name" value="HTH_17"/>
</dbReference>
<dbReference type="PATRIC" id="fig|287.2659.peg.1458"/>
<gene>
    <name evidence="2" type="primary">alpA</name>
</gene>
<feature type="domain" description="Helix-turn-helix" evidence="1">
    <location>
        <begin position="68"/>
        <end position="116"/>
    </location>
</feature>
<dbReference type="SUPFAM" id="SSF46955">
    <property type="entry name" value="Putative DNA-binding domain"/>
    <property type="match status" value="1"/>
</dbReference>
<dbReference type="InterPro" id="IPR009061">
    <property type="entry name" value="DNA-bd_dom_put_sf"/>
</dbReference>
<dbReference type="EMBL" id="KR106191">
    <property type="protein sequence ID" value="AKP49120.1"/>
    <property type="molecule type" value="Genomic_DNA"/>
</dbReference>
<reference evidence="2" key="1">
    <citation type="journal article" date="2016" name="PLoS ONE">
        <title>A Site-Specific Integrative Plasmid Found in Pseudomonas aeruginosa Clinical Isolate HS87 along with A Plasmid Carrying an Aminoglycoside-Resistant Gene.</title>
        <authorList>
            <person name="Bi D."/>
            <person name="Xie Y."/>
            <person name="Tai C."/>
            <person name="Jiang X."/>
            <person name="Zhang J."/>
            <person name="Harrison E.M."/>
            <person name="Jia S."/>
            <person name="Deng Z."/>
            <person name="Rajakumar K."/>
            <person name="Ou H.Y."/>
        </authorList>
    </citation>
    <scope>NUCLEOTIDE SEQUENCE</scope>
    <source>
        <strain evidence="2">HS87</strain>
        <plasmid evidence="2">pHS87b</plasmid>
    </source>
</reference>
<organism evidence="2">
    <name type="scientific">Pseudomonas aeruginosa</name>
    <dbReference type="NCBI Taxonomy" id="287"/>
    <lineage>
        <taxon>Bacteria</taxon>
        <taxon>Pseudomonadati</taxon>
        <taxon>Pseudomonadota</taxon>
        <taxon>Gammaproteobacteria</taxon>
        <taxon>Pseudomonadales</taxon>
        <taxon>Pseudomonadaceae</taxon>
        <taxon>Pseudomonas</taxon>
    </lineage>
</organism>
<sequence length="128" mass="14548">MTVPRRKATPAPVLPEWLSALQICAKYQVSRTTLWRWAKSPDFPAPVRMGRVLRWDAGQVDTFLSKGLSADELCERYQISRTTLWRWTKLPGFPAASGIGRMLRWNPQLVDAFLSRSRPSGTEQDTSA</sequence>
<keyword evidence="2" id="KW-0614">Plasmid</keyword>
<dbReference type="RefSeq" id="WP_033936500.1">
    <property type="nucleotide sequence ID" value="NZ_BSAM01000001.1"/>
</dbReference>
<protein>
    <submittedName>
        <fullName evidence="2">AlpA family transcriptional regulator</fullName>
    </submittedName>
</protein>
<dbReference type="Pfam" id="PF12728">
    <property type="entry name" value="HTH_17"/>
    <property type="match status" value="1"/>
</dbReference>
<name>A0A0G5ZMN8_PSEAI</name>
<dbReference type="Gene3D" id="1.10.238.160">
    <property type="match status" value="1"/>
</dbReference>
<proteinExistence type="predicted"/>
<dbReference type="AlphaFoldDB" id="A0A0G5ZMN8"/>
<accession>A0A0G5ZMN8</accession>